<evidence type="ECO:0000256" key="17">
    <source>
        <dbReference type="RuleBase" id="RU003793"/>
    </source>
</evidence>
<comment type="similarity">
    <text evidence="2 17">Belongs to the peptidase A24 family.</text>
</comment>
<evidence type="ECO:0000256" key="6">
    <source>
        <dbReference type="ARBA" id="ARBA00022670"/>
    </source>
</evidence>
<comment type="caution">
    <text evidence="22">The sequence shown here is derived from an EMBL/GenBank/DDBJ whole genome shotgun (WGS) entry which is preliminary data.</text>
</comment>
<dbReference type="GO" id="GO:0006465">
    <property type="term" value="P:signal peptide processing"/>
    <property type="evidence" value="ECO:0007669"/>
    <property type="project" value="TreeGrafter"/>
</dbReference>
<evidence type="ECO:0000256" key="1">
    <source>
        <dbReference type="ARBA" id="ARBA00004429"/>
    </source>
</evidence>
<dbReference type="Pfam" id="PF01478">
    <property type="entry name" value="Peptidase_A24"/>
    <property type="match status" value="1"/>
</dbReference>
<keyword evidence="3" id="KW-1003">Cell membrane</keyword>
<evidence type="ECO:0000256" key="11">
    <source>
        <dbReference type="ARBA" id="ARBA00022989"/>
    </source>
</evidence>
<evidence type="ECO:0000313" key="23">
    <source>
        <dbReference type="Proteomes" id="UP000054051"/>
    </source>
</evidence>
<evidence type="ECO:0000256" key="12">
    <source>
        <dbReference type="ARBA" id="ARBA00023136"/>
    </source>
</evidence>
<evidence type="ECO:0000256" key="15">
    <source>
        <dbReference type="ARBA" id="ARBA00067082"/>
    </source>
</evidence>
<evidence type="ECO:0000256" key="2">
    <source>
        <dbReference type="ARBA" id="ARBA00005801"/>
    </source>
</evidence>
<keyword evidence="10 18" id="KW-0378">Hydrolase</keyword>
<dbReference type="MEROPS" id="A24.A10"/>
<dbReference type="InterPro" id="IPR010627">
    <property type="entry name" value="Prepilin_pept_A24_N"/>
</dbReference>
<keyword evidence="5 18" id="KW-0489">Methyltransferase</keyword>
<evidence type="ECO:0000256" key="5">
    <source>
        <dbReference type="ARBA" id="ARBA00022603"/>
    </source>
</evidence>
<evidence type="ECO:0000259" key="20">
    <source>
        <dbReference type="Pfam" id="PF01478"/>
    </source>
</evidence>
<keyword evidence="4" id="KW-0997">Cell inner membrane</keyword>
<feature type="transmembrane region" description="Helical" evidence="19">
    <location>
        <begin position="6"/>
        <end position="25"/>
    </location>
</feature>
<keyword evidence="8" id="KW-0949">S-adenosyl-L-methionine</keyword>
<dbReference type="EC" id="3.4.23.43" evidence="15 18"/>
<feature type="transmembrane region" description="Helical" evidence="19">
    <location>
        <begin position="117"/>
        <end position="142"/>
    </location>
</feature>
<feature type="domain" description="Prepilin type IV endopeptidase peptidase" evidence="20">
    <location>
        <begin position="132"/>
        <end position="238"/>
    </location>
</feature>
<protein>
    <recommendedName>
        <fullName evidence="16 18">Prepilin leader peptidase/N-methyltransferase</fullName>
        <ecNumber evidence="18">2.1.1.-</ecNumber>
        <ecNumber evidence="15 18">3.4.23.43</ecNumber>
    </recommendedName>
</protein>
<dbReference type="InterPro" id="IPR014032">
    <property type="entry name" value="Peptidase_A24A_bac"/>
</dbReference>
<dbReference type="STRING" id="1070319.CAGGBEG34_190108"/>
<evidence type="ECO:0000256" key="18">
    <source>
        <dbReference type="RuleBase" id="RU003794"/>
    </source>
</evidence>
<keyword evidence="7 18" id="KW-0808">Transferase</keyword>
<reference evidence="22 23" key="1">
    <citation type="submission" date="2011-08" db="EMBL/GenBank/DDBJ databases">
        <title>The genome of the obligate endobacterium of an arbuscular mycorrhizal fungus reveals an interphylum network of nutritional interactions.</title>
        <authorList>
            <person name="Ghignone S."/>
            <person name="Salvioli A."/>
            <person name="Anca I."/>
            <person name="Lumini E."/>
            <person name="Ortu G."/>
            <person name="Petiti L."/>
            <person name="Cruveiller S."/>
            <person name="Bianciotto V."/>
            <person name="Piffanelli P."/>
            <person name="Lanfranco L."/>
            <person name="Bonfante P."/>
        </authorList>
    </citation>
    <scope>NUCLEOTIDE SEQUENCE [LARGE SCALE GENOMIC DNA]</scope>
    <source>
        <strain evidence="22 23">BEG34</strain>
    </source>
</reference>
<accession>G2J839</accession>
<dbReference type="Pfam" id="PF06750">
    <property type="entry name" value="A24_N_bact"/>
    <property type="match status" value="1"/>
</dbReference>
<evidence type="ECO:0000256" key="10">
    <source>
        <dbReference type="ARBA" id="ARBA00022801"/>
    </source>
</evidence>
<dbReference type="AlphaFoldDB" id="G2J839"/>
<evidence type="ECO:0000256" key="16">
    <source>
        <dbReference type="ARBA" id="ARBA00071870"/>
    </source>
</evidence>
<dbReference type="EC" id="2.1.1.-" evidence="18"/>
<proteinExistence type="inferred from homology"/>
<organism evidence="22 23">
    <name type="scientific">Candidatus Glomeribacter gigasporarum BEG34</name>
    <dbReference type="NCBI Taxonomy" id="1070319"/>
    <lineage>
        <taxon>Bacteria</taxon>
        <taxon>Pseudomonadati</taxon>
        <taxon>Pseudomonadota</taxon>
        <taxon>Betaproteobacteria</taxon>
        <taxon>Burkholderiales</taxon>
        <taxon>Burkholderiaceae</taxon>
        <taxon>Candidatus Glomeribacter</taxon>
    </lineage>
</organism>
<evidence type="ECO:0000256" key="8">
    <source>
        <dbReference type="ARBA" id="ARBA00022691"/>
    </source>
</evidence>
<evidence type="ECO:0000256" key="3">
    <source>
        <dbReference type="ARBA" id="ARBA00022475"/>
    </source>
</evidence>
<evidence type="ECO:0000313" key="22">
    <source>
        <dbReference type="EMBL" id="CCD28936.1"/>
    </source>
</evidence>
<gene>
    <name evidence="22" type="primary">pilD</name>
    <name evidence="22" type="ORF">CAGGBEG34_190108</name>
</gene>
<name>G2J839_9BURK</name>
<dbReference type="RefSeq" id="WP_006682192.1">
    <property type="nucleotide sequence ID" value="NZ_CAFB01000035.1"/>
</dbReference>
<dbReference type="Proteomes" id="UP000054051">
    <property type="component" value="Unassembled WGS sequence"/>
</dbReference>
<evidence type="ECO:0000256" key="4">
    <source>
        <dbReference type="ARBA" id="ARBA00022519"/>
    </source>
</evidence>
<feature type="transmembrane region" description="Helical" evidence="19">
    <location>
        <begin position="214"/>
        <end position="241"/>
    </location>
</feature>
<evidence type="ECO:0000259" key="21">
    <source>
        <dbReference type="Pfam" id="PF06750"/>
    </source>
</evidence>
<evidence type="ECO:0000256" key="13">
    <source>
        <dbReference type="ARBA" id="ARBA00023268"/>
    </source>
</evidence>
<keyword evidence="9 18" id="KW-0812">Transmembrane</keyword>
<dbReference type="GO" id="GO:0004190">
    <property type="term" value="F:aspartic-type endopeptidase activity"/>
    <property type="evidence" value="ECO:0007669"/>
    <property type="project" value="UniProtKB-EC"/>
</dbReference>
<dbReference type="PRINTS" id="PR00864">
    <property type="entry name" value="PREPILNPTASE"/>
</dbReference>
<dbReference type="PANTHER" id="PTHR30487">
    <property type="entry name" value="TYPE 4 PREPILIN-LIKE PROTEINS LEADER PEPTIDE-PROCESSING ENZYME"/>
    <property type="match status" value="1"/>
</dbReference>
<feature type="domain" description="Prepilin peptidase A24 N-terminal" evidence="21">
    <location>
        <begin position="9"/>
        <end position="120"/>
    </location>
</feature>
<keyword evidence="11 19" id="KW-1133">Transmembrane helix</keyword>
<dbReference type="GO" id="GO:0032259">
    <property type="term" value="P:methylation"/>
    <property type="evidence" value="ECO:0007669"/>
    <property type="project" value="UniProtKB-KW"/>
</dbReference>
<dbReference type="FunFam" id="1.20.120.1220:FF:000001">
    <property type="entry name" value="Type 4 prepilin-like proteins leader peptide-processing enzyme"/>
    <property type="match status" value="1"/>
</dbReference>
<dbReference type="OrthoDB" id="9789291at2"/>
<comment type="catalytic activity">
    <reaction evidence="14 18">
        <text>Typically cleaves a -Gly-|-Phe- bond to release an N-terminal, basic peptide of 5-8 residues from type IV prepilin, and then N-methylates the new N-terminal amino group, the methyl donor being S-adenosyl-L-methionine.</text>
        <dbReference type="EC" id="3.4.23.43"/>
    </reaction>
</comment>
<dbReference type="GO" id="GO:0005886">
    <property type="term" value="C:plasma membrane"/>
    <property type="evidence" value="ECO:0007669"/>
    <property type="project" value="UniProtKB-SubCell"/>
</dbReference>
<evidence type="ECO:0000256" key="7">
    <source>
        <dbReference type="ARBA" id="ARBA00022679"/>
    </source>
</evidence>
<feature type="transmembrane region" description="Helical" evidence="19">
    <location>
        <begin position="173"/>
        <end position="194"/>
    </location>
</feature>
<dbReference type="Gene3D" id="1.20.120.1220">
    <property type="match status" value="1"/>
</dbReference>
<keyword evidence="13 18" id="KW-0511">Multifunctional enzyme</keyword>
<comment type="subcellular location">
    <subcellularLocation>
        <location evidence="1">Cell inner membrane</location>
        <topology evidence="1">Multi-pass membrane protein</topology>
    </subcellularLocation>
    <subcellularLocation>
        <location evidence="18">Cell membrane</location>
        <topology evidence="18">Multi-pass membrane protein</topology>
    </subcellularLocation>
</comment>
<dbReference type="GO" id="GO:0008168">
    <property type="term" value="F:methyltransferase activity"/>
    <property type="evidence" value="ECO:0007669"/>
    <property type="project" value="UniProtKB-KW"/>
</dbReference>
<evidence type="ECO:0000256" key="9">
    <source>
        <dbReference type="ARBA" id="ARBA00022692"/>
    </source>
</evidence>
<keyword evidence="12 19" id="KW-0472">Membrane</keyword>
<feature type="transmembrane region" description="Helical" evidence="19">
    <location>
        <begin position="253"/>
        <end position="271"/>
    </location>
</feature>
<keyword evidence="23" id="KW-1185">Reference proteome</keyword>
<evidence type="ECO:0000256" key="14">
    <source>
        <dbReference type="ARBA" id="ARBA00050401"/>
    </source>
</evidence>
<evidence type="ECO:0000256" key="19">
    <source>
        <dbReference type="SAM" id="Phobius"/>
    </source>
</evidence>
<dbReference type="PANTHER" id="PTHR30487:SF0">
    <property type="entry name" value="PREPILIN LEADER PEPTIDASE_N-METHYLTRANSFERASE-RELATED"/>
    <property type="match status" value="1"/>
</dbReference>
<sequence>MIPYFIATLFGLVIGSFLTVVVHRLPIMLERAWNAEAGHLSSTCVAQSIHMDKGRAYNLWQPRSHCPACGHTLRLLENIPLISYLRLRGRCAACCAPIPIRYLLIELLSAISAASAFWRFGASGQALAAYGLVAALLALAWIDLQTHLLPDALTMPLLWSGLLVNLEARFAPLADAVIGALAGYLSLWLIAWLFRLVRNKEGMGQGDFKLLAALGAWFGWMALPSIALLASTGGMLCGVAAHAYGRLKKHQPLPFGPFLAAAGALALFWTPPWMQWQWMPL</sequence>
<dbReference type="eggNOG" id="COG1989">
    <property type="taxonomic scope" value="Bacteria"/>
</dbReference>
<comment type="function">
    <text evidence="18">Plays an essential role in type IV pili and type II pseudopili formation by proteolytically removing the leader sequence from substrate proteins and subsequently monomethylating the alpha-amino group of the newly exposed N-terminal phenylalanine.</text>
</comment>
<dbReference type="InterPro" id="IPR050882">
    <property type="entry name" value="Prepilin_peptidase/N-MTase"/>
</dbReference>
<keyword evidence="6 18" id="KW-0645">Protease</keyword>
<dbReference type="InterPro" id="IPR000045">
    <property type="entry name" value="Prepilin_IV_endopep_pep"/>
</dbReference>
<dbReference type="EMBL" id="CAFB01000035">
    <property type="protein sequence ID" value="CCD28936.1"/>
    <property type="molecule type" value="Genomic_DNA"/>
</dbReference>